<accession>A0A5B7DQN1</accession>
<protein>
    <submittedName>
        <fullName evidence="1">Uncharacterized protein</fullName>
    </submittedName>
</protein>
<dbReference type="Proteomes" id="UP000324222">
    <property type="component" value="Unassembled WGS sequence"/>
</dbReference>
<evidence type="ECO:0000313" key="1">
    <source>
        <dbReference type="EMBL" id="MPC23354.1"/>
    </source>
</evidence>
<dbReference type="AlphaFoldDB" id="A0A5B7DQN1"/>
<evidence type="ECO:0000313" key="2">
    <source>
        <dbReference type="Proteomes" id="UP000324222"/>
    </source>
</evidence>
<name>A0A5B7DQN1_PORTR</name>
<dbReference type="EMBL" id="VSRR010001196">
    <property type="protein sequence ID" value="MPC23354.1"/>
    <property type="molecule type" value="Genomic_DNA"/>
</dbReference>
<proteinExistence type="predicted"/>
<organism evidence="1 2">
    <name type="scientific">Portunus trituberculatus</name>
    <name type="common">Swimming crab</name>
    <name type="synonym">Neptunus trituberculatus</name>
    <dbReference type="NCBI Taxonomy" id="210409"/>
    <lineage>
        <taxon>Eukaryota</taxon>
        <taxon>Metazoa</taxon>
        <taxon>Ecdysozoa</taxon>
        <taxon>Arthropoda</taxon>
        <taxon>Crustacea</taxon>
        <taxon>Multicrustacea</taxon>
        <taxon>Malacostraca</taxon>
        <taxon>Eumalacostraca</taxon>
        <taxon>Eucarida</taxon>
        <taxon>Decapoda</taxon>
        <taxon>Pleocyemata</taxon>
        <taxon>Brachyura</taxon>
        <taxon>Eubrachyura</taxon>
        <taxon>Portunoidea</taxon>
        <taxon>Portunidae</taxon>
        <taxon>Portuninae</taxon>
        <taxon>Portunus</taxon>
    </lineage>
</organism>
<comment type="caution">
    <text evidence="1">The sequence shown here is derived from an EMBL/GenBank/DDBJ whole genome shotgun (WGS) entry which is preliminary data.</text>
</comment>
<reference evidence="1 2" key="1">
    <citation type="submission" date="2019-05" db="EMBL/GenBank/DDBJ databases">
        <title>Another draft genome of Portunus trituberculatus and its Hox gene families provides insights of decapod evolution.</title>
        <authorList>
            <person name="Jeong J.-H."/>
            <person name="Song I."/>
            <person name="Kim S."/>
            <person name="Choi T."/>
            <person name="Kim D."/>
            <person name="Ryu S."/>
            <person name="Kim W."/>
        </authorList>
    </citation>
    <scope>NUCLEOTIDE SEQUENCE [LARGE SCALE GENOMIC DNA]</scope>
    <source>
        <tissue evidence="1">Muscle</tissue>
    </source>
</reference>
<sequence length="82" mass="8434">MAAVSVVVVEGTGGYVNSSGYLCGARANILRGVHDLSHPDTLLSATPCSLPSVSVFPKLPPTLSLPPQHTGVNSITSFIKDS</sequence>
<gene>
    <name evidence="1" type="ORF">E2C01_016398</name>
</gene>
<keyword evidence="2" id="KW-1185">Reference proteome</keyword>